<evidence type="ECO:0000259" key="2">
    <source>
        <dbReference type="PROSITE" id="PS50043"/>
    </source>
</evidence>
<dbReference type="Proteomes" id="UP000219559">
    <property type="component" value="Unassembled WGS sequence"/>
</dbReference>
<gene>
    <name evidence="3" type="ORF">B7P33_02340</name>
</gene>
<name>A0A2A4GC28_9FLAO</name>
<dbReference type="InterPro" id="IPR016032">
    <property type="entry name" value="Sig_transdc_resp-reg_C-effctor"/>
</dbReference>
<feature type="domain" description="HTH luxR-type" evidence="2">
    <location>
        <begin position="811"/>
        <end position="876"/>
    </location>
</feature>
<protein>
    <recommendedName>
        <fullName evidence="2">HTH luxR-type domain-containing protein</fullName>
    </recommendedName>
</protein>
<dbReference type="AlphaFoldDB" id="A0A2A4GC28"/>
<dbReference type="GO" id="GO:0006355">
    <property type="term" value="P:regulation of DNA-templated transcription"/>
    <property type="evidence" value="ECO:0007669"/>
    <property type="project" value="InterPro"/>
</dbReference>
<dbReference type="Gene3D" id="1.10.10.10">
    <property type="entry name" value="Winged helix-like DNA-binding domain superfamily/Winged helix DNA-binding domain"/>
    <property type="match status" value="1"/>
</dbReference>
<comment type="caution">
    <text evidence="3">The sequence shown here is derived from an EMBL/GenBank/DDBJ whole genome shotgun (WGS) entry which is preliminary data.</text>
</comment>
<evidence type="ECO:0000313" key="3">
    <source>
        <dbReference type="EMBL" id="PCE66157.1"/>
    </source>
</evidence>
<dbReference type="InterPro" id="IPR036388">
    <property type="entry name" value="WH-like_DNA-bd_sf"/>
</dbReference>
<dbReference type="InterPro" id="IPR059106">
    <property type="entry name" value="WHD_MalT"/>
</dbReference>
<dbReference type="OrthoDB" id="9807565at2"/>
<dbReference type="SUPFAM" id="SSF52540">
    <property type="entry name" value="P-loop containing nucleoside triphosphate hydrolases"/>
    <property type="match status" value="1"/>
</dbReference>
<dbReference type="InterPro" id="IPR000792">
    <property type="entry name" value="Tscrpt_reg_LuxR_C"/>
</dbReference>
<dbReference type="InterPro" id="IPR027417">
    <property type="entry name" value="P-loop_NTPase"/>
</dbReference>
<dbReference type="InterPro" id="IPR039420">
    <property type="entry name" value="WalR-like"/>
</dbReference>
<keyword evidence="1" id="KW-0238">DNA-binding</keyword>
<organism evidence="3 4">
    <name type="scientific">Sediminicola luteus</name>
    <dbReference type="NCBI Taxonomy" id="319238"/>
    <lineage>
        <taxon>Bacteria</taxon>
        <taxon>Pseudomonadati</taxon>
        <taxon>Bacteroidota</taxon>
        <taxon>Flavobacteriia</taxon>
        <taxon>Flavobacteriales</taxon>
        <taxon>Flavobacteriaceae</taxon>
        <taxon>Sediminicola</taxon>
    </lineage>
</organism>
<dbReference type="Pfam" id="PF25873">
    <property type="entry name" value="WHD_MalT"/>
    <property type="match status" value="1"/>
</dbReference>
<reference evidence="3 4" key="1">
    <citation type="submission" date="2017-04" db="EMBL/GenBank/DDBJ databases">
        <title>A new member of the family Flavobacteriaceae isolated from ascidians.</title>
        <authorList>
            <person name="Chen L."/>
        </authorList>
    </citation>
    <scope>NUCLEOTIDE SEQUENCE [LARGE SCALE GENOMIC DNA]</scope>
    <source>
        <strain evidence="3 4">HQA918</strain>
    </source>
</reference>
<dbReference type="SMART" id="SM00421">
    <property type="entry name" value="HTH_LUXR"/>
    <property type="match status" value="1"/>
</dbReference>
<dbReference type="EMBL" id="NBWU01000001">
    <property type="protein sequence ID" value="PCE66157.1"/>
    <property type="molecule type" value="Genomic_DNA"/>
</dbReference>
<dbReference type="Pfam" id="PF00196">
    <property type="entry name" value="GerE"/>
    <property type="match status" value="1"/>
</dbReference>
<evidence type="ECO:0000313" key="4">
    <source>
        <dbReference type="Proteomes" id="UP000219559"/>
    </source>
</evidence>
<keyword evidence="4" id="KW-1185">Reference proteome</keyword>
<accession>A0A2A4GC28</accession>
<sequence length="879" mass="102110">MHNQLLLTRFRIPVGHFRYFERQDLYVQLEKGLDDPLTLVWAGTGYGKTTLVGHWLQVNTRPFTWISCAKEMNDIGVFLRYLVHGLQRGAPGVLFPKTEALLDSPVSIHQNTLVNAFLEEILLLQTPHILVLDDFHLVSDAMVLEFVRIWWDQTETRILPYLISHDRTFLNEYGMARHGLVNLIQAQDLNLDEAEMGRMAIRCFDRSLSNEDLQKCLDHTEGWIMGFAHWLRLRQHTTEGLRGIDASLDGYLVSRFIRNQPMQIVEILLIGAVFERFSIPMIQYIGQGAEQKADYVAVFNRMLQGSFFIMALDADGHWFRLHHGFQKAILSEMDTVVEGSKRKRILRVGCQWLSIHGYYEEAIDQSLQLSEIDFTTALMEEVAERLSCTDQYVRLGKLMDRLPWSWTGQHPILMMIRANLYQYQGKIGPWRKILIDFERARYPENGPVASVAAYLVFKGLIYIYDRAYSKSEQSFNSGLPLIPPKNEALYTYAIIFKAQTLALQNKFQEGVVLINTALDALSDAQHYSRIRLLVGKILLYMVTGHGPGINAVLPRLRVLCAQNTFFEGLGHFHYFDIVTAYKRNDHQGLSAKFDQLWPLRDKLRPNWFMYIWFYKMLYHLKNHEYTKLASTRAELDDFVGLRNVEMLYRLNGYLKMEIMIQKGDWETAWRLYAENPQEPPVEIRMLRHYFPQITMLKLWAPSSDPRHIEAYFEWFEKLGAMCSADIHRPLYVQLLLCRTLNWASSGEDEKALGVLQQCLELTAGMEDVMIYTEYGPKIGQLLARLKPNKDQRPHYKEVVQALNAFSPIKEISRRTTGLKERDRKILEMVSKGSNNSEIAEAMYLSPESVKKYLYLTFRELGVKNRVKAVIRAKELGWLD</sequence>
<dbReference type="PANTHER" id="PTHR43214">
    <property type="entry name" value="TWO-COMPONENT RESPONSE REGULATOR"/>
    <property type="match status" value="1"/>
</dbReference>
<dbReference type="RefSeq" id="WP_097441679.1">
    <property type="nucleotide sequence ID" value="NZ_NBWU01000001.1"/>
</dbReference>
<dbReference type="PROSITE" id="PS50043">
    <property type="entry name" value="HTH_LUXR_2"/>
    <property type="match status" value="1"/>
</dbReference>
<proteinExistence type="predicted"/>
<dbReference type="GO" id="GO:0003677">
    <property type="term" value="F:DNA binding"/>
    <property type="evidence" value="ECO:0007669"/>
    <property type="project" value="UniProtKB-KW"/>
</dbReference>
<evidence type="ECO:0000256" key="1">
    <source>
        <dbReference type="ARBA" id="ARBA00023125"/>
    </source>
</evidence>
<dbReference type="CDD" id="cd06170">
    <property type="entry name" value="LuxR_C_like"/>
    <property type="match status" value="1"/>
</dbReference>
<dbReference type="SUPFAM" id="SSF46894">
    <property type="entry name" value="C-terminal effector domain of the bipartite response regulators"/>
    <property type="match status" value="1"/>
</dbReference>